<sequence>MPTVESVDAWIRFNVLDSQAWTSSERKYVAFVQANRTLSRSYSEAALTDELIAYQAIWELQGLDPALKYQKQGVKSVSDGSDRIDYNPRDVIAPDVRMILGTPLYEIEEEEESSPPLFGGTLL</sequence>
<dbReference type="EMBL" id="WBOT01000001">
    <property type="protein sequence ID" value="KAB2335082.1"/>
    <property type="molecule type" value="Genomic_DNA"/>
</dbReference>
<reference evidence="1 2" key="1">
    <citation type="journal article" date="2014" name="Arch. Microbiol.">
        <title>Bacillus mesophilum sp. nov., strain IITR-54T, a novel 4-chlorobiphenyl dechlorinating bacterium.</title>
        <authorList>
            <person name="Manickam N."/>
            <person name="Singh N.K."/>
            <person name="Bajaj A."/>
            <person name="Kumar R.M."/>
            <person name="Kaur G."/>
            <person name="Kaur N."/>
            <person name="Bala M."/>
            <person name="Kumar A."/>
            <person name="Mayilraj S."/>
        </authorList>
    </citation>
    <scope>NUCLEOTIDE SEQUENCE [LARGE SCALE GENOMIC DNA]</scope>
    <source>
        <strain evidence="1 2">IITR-54</strain>
    </source>
</reference>
<accession>A0A7V7RPA5</accession>
<dbReference type="Proteomes" id="UP000441354">
    <property type="component" value="Unassembled WGS sequence"/>
</dbReference>
<comment type="caution">
    <text evidence="1">The sequence shown here is derived from an EMBL/GenBank/DDBJ whole genome shotgun (WGS) entry which is preliminary data.</text>
</comment>
<dbReference type="OrthoDB" id="2607375at2"/>
<keyword evidence="2" id="KW-1185">Reference proteome</keyword>
<dbReference type="RefSeq" id="WP_151571766.1">
    <property type="nucleotide sequence ID" value="NZ_WBOT01000001.1"/>
</dbReference>
<name>A0A7V7RPA5_9BACI</name>
<evidence type="ECO:0000313" key="1">
    <source>
        <dbReference type="EMBL" id="KAB2335082.1"/>
    </source>
</evidence>
<protein>
    <submittedName>
        <fullName evidence="1">Uncharacterized protein</fullName>
    </submittedName>
</protein>
<gene>
    <name evidence="1" type="ORF">F7732_00465</name>
</gene>
<dbReference type="AlphaFoldDB" id="A0A7V7RPA5"/>
<evidence type="ECO:0000313" key="2">
    <source>
        <dbReference type="Proteomes" id="UP000441354"/>
    </source>
</evidence>
<proteinExistence type="predicted"/>
<organism evidence="1 2">
    <name type="scientific">Bacillus mesophilum</name>
    <dbReference type="NCBI Taxonomy" id="1071718"/>
    <lineage>
        <taxon>Bacteria</taxon>
        <taxon>Bacillati</taxon>
        <taxon>Bacillota</taxon>
        <taxon>Bacilli</taxon>
        <taxon>Bacillales</taxon>
        <taxon>Bacillaceae</taxon>
        <taxon>Bacillus</taxon>
    </lineage>
</organism>